<reference evidence="4" key="2">
    <citation type="submission" date="2020-04" db="EMBL/GenBank/DDBJ databases">
        <authorList>
            <person name="Yang Y."/>
        </authorList>
    </citation>
    <scope>NUCLEOTIDE SEQUENCE</scope>
    <source>
        <tissue evidence="4">Antennae</tissue>
    </source>
</reference>
<reference evidence="4" key="1">
    <citation type="journal article" date="2019" name="Sci. Rep.">
        <title>Antennal transcriptome analyses and olfactory protein identification in an important wood-boring moth pest, Streltzoviella insularis (Lepidoptera: Cossidae).</title>
        <authorList>
            <person name="Yang Y"/>
            <person name="Li W"/>
            <person name="Tao J Zong.S."/>
        </authorList>
    </citation>
    <scope>NUCLEOTIDE SEQUENCE</scope>
    <source>
        <tissue evidence="4">Antennae</tissue>
    </source>
</reference>
<dbReference type="EMBL" id="MT386853">
    <property type="protein sequence ID" value="QLI62137.1"/>
    <property type="molecule type" value="mRNA"/>
</dbReference>
<keyword evidence="1" id="KW-0500">Molybdenum</keyword>
<dbReference type="InterPro" id="IPR037165">
    <property type="entry name" value="AldOxase/xan_DH_Mopterin-bd_sf"/>
</dbReference>
<evidence type="ECO:0000259" key="2">
    <source>
        <dbReference type="Pfam" id="PF02738"/>
    </source>
</evidence>
<dbReference type="Pfam" id="PF02738">
    <property type="entry name" value="MoCoBD_1"/>
    <property type="match status" value="1"/>
</dbReference>
<name>A0A7D5UMR2_9NEOP</name>
<dbReference type="SUPFAM" id="SSF56003">
    <property type="entry name" value="Molybdenum cofactor-binding domain"/>
    <property type="match status" value="1"/>
</dbReference>
<sequence length="526" mass="59361">MDMANIAVAECLNIPINRINVIVRRVGGGYGGKITRPSQLACAASLVSHLQGKPCRFILPLQTNMKIAGMRIPTTCKFEIGVNHEGEIQYLKNIIYQNGGFTPNETNTVLTVEHFPSCYDSRRWYIQVNTVLTDIHSNTWCRAPFTTEGIAMIEYMMERIAFNLGKDPLEVRLLNMIKENNPIPDMIDELRKESNYDERVEEVKRFNQQNRWRKRAIKLLPMTVDIFYPGNYNSIVSVYHGDGSVTITHAGIEMGQGINTKAAQVCAYAFGIPLEKINVKPSASFLSPNAMITGGSIGSECIGFATLKACQIILERLKPVREKLNNPTWETLVSEAHKLGLNLQATYMFSNINDVDVKPYKVYGVCVLEVEVDILTGNHDIRRVDLLEDTGRSLNPEIDVGQIEGAFVMGLGYWTSEKIVYDPDTGKLLTDRTWTYKPPGIKDIPADMRIYFRRNARNEFGVLQSKATGEPSLNLATVIIHAFREAIRSARLDAGYEDQWIEIENPCNVENIFMAIGHKFEHFKLK</sequence>
<dbReference type="InterPro" id="IPR016208">
    <property type="entry name" value="Ald_Oxase/xanthine_DH-like"/>
</dbReference>
<dbReference type="InterPro" id="IPR008274">
    <property type="entry name" value="AldOxase/xan_DH_MoCoBD1"/>
</dbReference>
<proteinExistence type="evidence at transcript level"/>
<dbReference type="Gene3D" id="3.30.365.10">
    <property type="entry name" value="Aldehyde oxidase/xanthine dehydrogenase, molybdopterin binding domain"/>
    <property type="match status" value="4"/>
</dbReference>
<evidence type="ECO:0000313" key="4">
    <source>
        <dbReference type="EMBL" id="QLI62137.1"/>
    </source>
</evidence>
<feature type="domain" description="Aldehyde oxidase/xanthine dehydrogenase first molybdopterin binding" evidence="2">
    <location>
        <begin position="7"/>
        <end position="176"/>
    </location>
</feature>
<evidence type="ECO:0000256" key="1">
    <source>
        <dbReference type="ARBA" id="ARBA00022505"/>
    </source>
</evidence>
<dbReference type="Pfam" id="PF20256">
    <property type="entry name" value="MoCoBD_2"/>
    <property type="match status" value="1"/>
</dbReference>
<dbReference type="PANTHER" id="PTHR11908">
    <property type="entry name" value="XANTHINE DEHYDROGENASE"/>
    <property type="match status" value="1"/>
</dbReference>
<dbReference type="GO" id="GO:0005506">
    <property type="term" value="F:iron ion binding"/>
    <property type="evidence" value="ECO:0007669"/>
    <property type="project" value="InterPro"/>
</dbReference>
<dbReference type="AlphaFoldDB" id="A0A7D5UMR2"/>
<organism evidence="4">
    <name type="scientific">Streltzoviella insularis</name>
    <dbReference type="NCBI Taxonomy" id="1206366"/>
    <lineage>
        <taxon>Eukaryota</taxon>
        <taxon>Metazoa</taxon>
        <taxon>Ecdysozoa</taxon>
        <taxon>Arthropoda</taxon>
        <taxon>Hexapoda</taxon>
        <taxon>Insecta</taxon>
        <taxon>Pterygota</taxon>
        <taxon>Neoptera</taxon>
        <taxon>Endopterygota</taxon>
        <taxon>Lepidoptera</taxon>
        <taxon>Glossata</taxon>
        <taxon>Ditrysia</taxon>
        <taxon>Cossoidea</taxon>
        <taxon>Cossidae</taxon>
        <taxon>Cossinae</taxon>
        <taxon>Streltzoviella</taxon>
    </lineage>
</organism>
<dbReference type="PANTHER" id="PTHR11908:SF132">
    <property type="entry name" value="ALDEHYDE OXIDASE 1-RELATED"/>
    <property type="match status" value="1"/>
</dbReference>
<dbReference type="FunFam" id="3.30.365.10:FF:000008">
    <property type="entry name" value="Aldehyde oxidase1"/>
    <property type="match status" value="1"/>
</dbReference>
<evidence type="ECO:0000259" key="3">
    <source>
        <dbReference type="Pfam" id="PF20256"/>
    </source>
</evidence>
<accession>A0A7D5UMR2</accession>
<dbReference type="GO" id="GO:0016491">
    <property type="term" value="F:oxidoreductase activity"/>
    <property type="evidence" value="ECO:0007669"/>
    <property type="project" value="InterPro"/>
</dbReference>
<feature type="domain" description="Aldehyde oxidase/xanthine dehydrogenase second molybdopterin binding" evidence="3">
    <location>
        <begin position="190"/>
        <end position="445"/>
    </location>
</feature>
<protein>
    <submittedName>
        <fullName evidence="4">Aldehyde oxidase 6</fullName>
    </submittedName>
</protein>
<dbReference type="InterPro" id="IPR046867">
    <property type="entry name" value="AldOxase/xan_DH_MoCoBD2"/>
</dbReference>